<evidence type="ECO:0000256" key="3">
    <source>
        <dbReference type="ARBA" id="ARBA00005784"/>
    </source>
</evidence>
<keyword evidence="4 6" id="KW-0134">Cell wall</keyword>
<dbReference type="PANTHER" id="PTHR21562">
    <property type="entry name" value="NOTUM-RELATED"/>
    <property type="match status" value="1"/>
</dbReference>
<evidence type="ECO:0000313" key="8">
    <source>
        <dbReference type="EMBL" id="GMI81075.1"/>
    </source>
</evidence>
<keyword evidence="5 6" id="KW-0961">Cell wall biogenesis/degradation</keyword>
<gene>
    <name evidence="8" type="ORF">HRI_001776800</name>
</gene>
<keyword evidence="7" id="KW-1133">Transmembrane helix</keyword>
<name>A0A9W7HNE0_HIBTR</name>
<dbReference type="GO" id="GO:0016787">
    <property type="term" value="F:hydrolase activity"/>
    <property type="evidence" value="ECO:0007669"/>
    <property type="project" value="UniProtKB-KW"/>
</dbReference>
<evidence type="ECO:0000256" key="4">
    <source>
        <dbReference type="ARBA" id="ARBA00022512"/>
    </source>
</evidence>
<feature type="transmembrane region" description="Helical" evidence="7">
    <location>
        <begin position="22"/>
        <end position="41"/>
    </location>
</feature>
<evidence type="ECO:0000313" key="9">
    <source>
        <dbReference type="Proteomes" id="UP001165190"/>
    </source>
</evidence>
<dbReference type="OrthoDB" id="2015280at2759"/>
<dbReference type="EC" id="3.1.1.-" evidence="6"/>
<dbReference type="EMBL" id="BSYR01000018">
    <property type="protein sequence ID" value="GMI81075.1"/>
    <property type="molecule type" value="Genomic_DNA"/>
</dbReference>
<evidence type="ECO:0000256" key="2">
    <source>
        <dbReference type="ARBA" id="ARBA00004191"/>
    </source>
</evidence>
<comment type="similarity">
    <text evidence="3 6">Belongs to the pectinacetylesterase family.</text>
</comment>
<reference evidence="8" key="1">
    <citation type="submission" date="2023-05" db="EMBL/GenBank/DDBJ databases">
        <title>Genome and transcriptome analyses reveal genes involved in the formation of fine ridges on petal epidermal cells in Hibiscus trionum.</title>
        <authorList>
            <person name="Koshimizu S."/>
            <person name="Masuda S."/>
            <person name="Ishii T."/>
            <person name="Shirasu K."/>
            <person name="Hoshino A."/>
            <person name="Arita M."/>
        </authorList>
    </citation>
    <scope>NUCLEOTIDE SEQUENCE</scope>
    <source>
        <strain evidence="8">Hamamatsu line</strain>
    </source>
</reference>
<dbReference type="AlphaFoldDB" id="A0A9W7HNE0"/>
<dbReference type="Pfam" id="PF03283">
    <property type="entry name" value="PAE"/>
    <property type="match status" value="1"/>
</dbReference>
<dbReference type="PANTHER" id="PTHR21562:SF83">
    <property type="entry name" value="PECTIN ACETYLESTERASE 4"/>
    <property type="match status" value="1"/>
</dbReference>
<comment type="function">
    <text evidence="1 6">Hydrolyzes acetyl esters in homogalacturonan regions of pectin. In type I primary cell wall, galacturonic acid residues of pectin can be acetylated at the O-2 and O-3 positions. Decreasing the degree of acetylation of pectin gels in vitro alters their physical properties.</text>
</comment>
<keyword evidence="7" id="KW-0812">Transmembrane</keyword>
<evidence type="ECO:0000256" key="7">
    <source>
        <dbReference type="SAM" id="Phobius"/>
    </source>
</evidence>
<proteinExistence type="inferred from homology"/>
<keyword evidence="7" id="KW-0472">Membrane</keyword>
<sequence>MATNPEPWLGALSWWRKGAKRYWGSATVGFTIIVIIFIADYRNSNTCSSTSDLQSTGDLVPLTLLQRAQATGAFCLDGSLPGYHFREGFGSGSANWLLHLEGGGWCNSIKTCNARKGTALGSSKYMGRAVQFDGILSRHPSQNPDFYNWNRVKIRYCDGASFAGHPESEFKNGTELFFRGQLIWEAIMKELLSLGMSKAKQALLSGCSAGGLATFIHCDDFRDHLPKDATVKCLSDAGFFLDEPDILGNRTMLAFYQDVVKLQGVAKSLHENCVGIMEPFKCIFPQEIIKNVRTPFFIVNPAYDSWQIQNILVPVASDPQGYWSSCRLSIQKCDSTQIKRLQGFRDSMLEALSMFQENKEGGMFINSCFAHCQTVMDEIWHSPNSPRINNKSIAESVGDWYFNREVSKQIDCPYPCNPTCYNMELNQQHLPY</sequence>
<keyword evidence="9" id="KW-1185">Reference proteome</keyword>
<evidence type="ECO:0000256" key="1">
    <source>
        <dbReference type="ARBA" id="ARBA00003534"/>
    </source>
</evidence>
<evidence type="ECO:0000256" key="6">
    <source>
        <dbReference type="RuleBase" id="RU363114"/>
    </source>
</evidence>
<dbReference type="InterPro" id="IPR004963">
    <property type="entry name" value="PAE/NOTUM"/>
</dbReference>
<dbReference type="Proteomes" id="UP001165190">
    <property type="component" value="Unassembled WGS sequence"/>
</dbReference>
<keyword evidence="6" id="KW-0964">Secreted</keyword>
<evidence type="ECO:0000256" key="5">
    <source>
        <dbReference type="ARBA" id="ARBA00023316"/>
    </source>
</evidence>
<organism evidence="8 9">
    <name type="scientific">Hibiscus trionum</name>
    <name type="common">Flower of an hour</name>
    <dbReference type="NCBI Taxonomy" id="183268"/>
    <lineage>
        <taxon>Eukaryota</taxon>
        <taxon>Viridiplantae</taxon>
        <taxon>Streptophyta</taxon>
        <taxon>Embryophyta</taxon>
        <taxon>Tracheophyta</taxon>
        <taxon>Spermatophyta</taxon>
        <taxon>Magnoliopsida</taxon>
        <taxon>eudicotyledons</taxon>
        <taxon>Gunneridae</taxon>
        <taxon>Pentapetalae</taxon>
        <taxon>rosids</taxon>
        <taxon>malvids</taxon>
        <taxon>Malvales</taxon>
        <taxon>Malvaceae</taxon>
        <taxon>Malvoideae</taxon>
        <taxon>Hibiscus</taxon>
    </lineage>
</organism>
<protein>
    <recommendedName>
        <fullName evidence="6">Pectin acetylesterase</fullName>
        <ecNumber evidence="6">3.1.1.-</ecNumber>
    </recommendedName>
</protein>
<dbReference type="GO" id="GO:0071555">
    <property type="term" value="P:cell wall organization"/>
    <property type="evidence" value="ECO:0007669"/>
    <property type="project" value="UniProtKB-KW"/>
</dbReference>
<keyword evidence="6" id="KW-0378">Hydrolase</keyword>
<accession>A0A9W7HNE0</accession>
<comment type="caution">
    <text evidence="8">The sequence shown here is derived from an EMBL/GenBank/DDBJ whole genome shotgun (WGS) entry which is preliminary data.</text>
</comment>
<comment type="subcellular location">
    <subcellularLocation>
        <location evidence="2 6">Secreted</location>
        <location evidence="2 6">Cell wall</location>
    </subcellularLocation>
</comment>